<dbReference type="Proteomes" id="UP000824102">
    <property type="component" value="Unassembled WGS sequence"/>
</dbReference>
<sequence length="324" mass="36207">MRETGTLLSFRPSIKVMDATMRDGGLVNKFAFSDEWVRALVSANVRAGVDYMELGYKSDPDLFDENKFGLWKFCRDEEVFNVLGGVPEGLKLSCMADVGRCNYERDIGPRENSPFAMYRIATYINTIPAALAMVEHCHKMGYETAVNIMAISKATEKELSLALELIGRSPADVIYIVDSYGSIYPEEMRVIAERYLEAGEKYGKAIGIHAHNNQELAFANTIECTALGVDCLDATVSGMGRGAGNCRMELLLAFLKNPKYKLPHILRFAEKYMPVIRQQGAVWGFNPAYLLTGSLNRHPSSAIRFTEEGRGDYAAFFNELLEQE</sequence>
<dbReference type="SUPFAM" id="SSF51569">
    <property type="entry name" value="Aldolase"/>
    <property type="match status" value="1"/>
</dbReference>
<evidence type="ECO:0000259" key="2">
    <source>
        <dbReference type="PROSITE" id="PS50991"/>
    </source>
</evidence>
<dbReference type="Gene3D" id="3.20.20.70">
    <property type="entry name" value="Aldolase class I"/>
    <property type="match status" value="1"/>
</dbReference>
<comment type="caution">
    <text evidence="3">The sequence shown here is derived from an EMBL/GenBank/DDBJ whole genome shotgun (WGS) entry which is preliminary data.</text>
</comment>
<organism evidence="3 4">
    <name type="scientific">Candidatus Gallimonas intestinavium</name>
    <dbReference type="NCBI Taxonomy" id="2838603"/>
    <lineage>
        <taxon>Bacteria</taxon>
        <taxon>Bacillati</taxon>
        <taxon>Bacillota</taxon>
        <taxon>Clostridia</taxon>
        <taxon>Candidatus Gallimonas</taxon>
    </lineage>
</organism>
<dbReference type="CDD" id="cd07944">
    <property type="entry name" value="DRE_TIM_HOA_like"/>
    <property type="match status" value="1"/>
</dbReference>
<proteinExistence type="predicted"/>
<reference evidence="3" key="2">
    <citation type="submission" date="2021-04" db="EMBL/GenBank/DDBJ databases">
        <authorList>
            <person name="Gilroy R."/>
        </authorList>
    </citation>
    <scope>NUCLEOTIDE SEQUENCE</scope>
    <source>
        <strain evidence="3">ChiW7-2402</strain>
    </source>
</reference>
<dbReference type="InterPro" id="IPR050073">
    <property type="entry name" value="2-IPM_HCS-like"/>
</dbReference>
<dbReference type="EMBL" id="DXBB01000047">
    <property type="protein sequence ID" value="HIZ72497.1"/>
    <property type="molecule type" value="Genomic_DNA"/>
</dbReference>
<evidence type="ECO:0000313" key="4">
    <source>
        <dbReference type="Proteomes" id="UP000824102"/>
    </source>
</evidence>
<feature type="domain" description="Pyruvate carboxyltransferase" evidence="2">
    <location>
        <begin position="14"/>
        <end position="270"/>
    </location>
</feature>
<dbReference type="AlphaFoldDB" id="A0A9D2G4X0"/>
<evidence type="ECO:0000256" key="1">
    <source>
        <dbReference type="ARBA" id="ARBA00023211"/>
    </source>
</evidence>
<dbReference type="GO" id="GO:0009098">
    <property type="term" value="P:L-leucine biosynthetic process"/>
    <property type="evidence" value="ECO:0007669"/>
    <property type="project" value="TreeGrafter"/>
</dbReference>
<protein>
    <submittedName>
        <fullName evidence="3">Aldolase catalytic domain-containing protein</fullName>
    </submittedName>
</protein>
<dbReference type="InterPro" id="IPR013785">
    <property type="entry name" value="Aldolase_TIM"/>
</dbReference>
<name>A0A9D2G4X0_9FIRM</name>
<accession>A0A9D2G4X0</accession>
<dbReference type="PANTHER" id="PTHR10277:SF9">
    <property type="entry name" value="2-ISOPROPYLMALATE SYNTHASE 1, CHLOROPLASTIC-RELATED"/>
    <property type="match status" value="1"/>
</dbReference>
<dbReference type="GO" id="GO:0003852">
    <property type="term" value="F:2-isopropylmalate synthase activity"/>
    <property type="evidence" value="ECO:0007669"/>
    <property type="project" value="TreeGrafter"/>
</dbReference>
<evidence type="ECO:0000313" key="3">
    <source>
        <dbReference type="EMBL" id="HIZ72497.1"/>
    </source>
</evidence>
<dbReference type="Pfam" id="PF00682">
    <property type="entry name" value="HMGL-like"/>
    <property type="match status" value="1"/>
</dbReference>
<dbReference type="PANTHER" id="PTHR10277">
    <property type="entry name" value="HOMOCITRATE SYNTHASE-RELATED"/>
    <property type="match status" value="1"/>
</dbReference>
<dbReference type="InterPro" id="IPR000891">
    <property type="entry name" value="PYR_CT"/>
</dbReference>
<gene>
    <name evidence="3" type="ORF">H9964_02825</name>
</gene>
<dbReference type="PROSITE" id="PS50991">
    <property type="entry name" value="PYR_CT"/>
    <property type="match status" value="1"/>
</dbReference>
<reference evidence="3" key="1">
    <citation type="journal article" date="2021" name="PeerJ">
        <title>Extensive microbial diversity within the chicken gut microbiome revealed by metagenomics and culture.</title>
        <authorList>
            <person name="Gilroy R."/>
            <person name="Ravi A."/>
            <person name="Getino M."/>
            <person name="Pursley I."/>
            <person name="Horton D.L."/>
            <person name="Alikhan N.F."/>
            <person name="Baker D."/>
            <person name="Gharbi K."/>
            <person name="Hall N."/>
            <person name="Watson M."/>
            <person name="Adriaenssens E.M."/>
            <person name="Foster-Nyarko E."/>
            <person name="Jarju S."/>
            <person name="Secka A."/>
            <person name="Antonio M."/>
            <person name="Oren A."/>
            <person name="Chaudhuri R.R."/>
            <person name="La Ragione R."/>
            <person name="Hildebrand F."/>
            <person name="Pallen M.J."/>
        </authorList>
    </citation>
    <scope>NUCLEOTIDE SEQUENCE</scope>
    <source>
        <strain evidence="3">ChiW7-2402</strain>
    </source>
</reference>
<keyword evidence="1" id="KW-0464">Manganese</keyword>